<dbReference type="InterPro" id="IPR050220">
    <property type="entry name" value="Type_II_DNA_Topoisomerases"/>
</dbReference>
<evidence type="ECO:0000256" key="2">
    <source>
        <dbReference type="ARBA" id="ARBA00008263"/>
    </source>
</evidence>
<keyword evidence="5 8" id="KW-0799">Topoisomerase</keyword>
<dbReference type="Gene3D" id="3.90.199.10">
    <property type="entry name" value="Topoisomerase II, domain 5"/>
    <property type="match status" value="1"/>
</dbReference>
<dbReference type="InterPro" id="IPR013757">
    <property type="entry name" value="Topo_IIA_A_a_sf"/>
</dbReference>
<evidence type="ECO:0000256" key="9">
    <source>
        <dbReference type="PROSITE-ProRule" id="PRU01384"/>
    </source>
</evidence>
<feature type="active site" description="O-(5'-phospho-DNA)-tyrosine intermediate" evidence="8 9">
    <location>
        <position position="125"/>
    </location>
</feature>
<proteinExistence type="inferred from homology"/>
<sequence length="879" mass="98276">MSDNQQDFSTVTPQGIEKLLSDAYLQYSMSVNVGRAIPDVRDGLKPGMRRVLFAMDKLNLRKSSSYMKCARVVGDVIGKYHPHGDGSVYDTMVRMAQDFSMRGVLIDGQGNFGSIDGDSAAAYRYTECRMERLAEELLTDLDKNTVDMQPTFDGSQNEPTVLPARYPNLLVNGTTGIGVGMATSIPPHNLGEVINATVALLEQPSITIEEMMQHLPGPDFPTSGISIGFDGIRRLYETGRGGVHLRGRAEIVEKNGKEQIIITEIPYAVNKENMVKKIADLVNNKVITGISSLNDESSSRVGIRVVVGIKTNAMATVVINQLYKHTQLAVSIGCQFLVVDNKQPKTLNLKQLLQAYLDHRLEVITRRIKFELEKAERRAHILEGLLKAVDHIDEVIKIIRGSSNREDAHNQLKERFELSNEQAKAILDMRLGQLTGLAIDELTAEYEKLMKEIAHYRELLADRQLRLDVVKDELIEVRDKFADARRTEMRPGERDINFEDLIARASATITISNEGYIKRVPTDIYRTQNRGGKGVKGMETKDEDFVKDLTTACTHDYIMFFTNLGRMHWLKVYDIPEATRTSKGKAMVNLLEFEKGEFVRAIISVDKVDDEDRFIMMATRNGVVKKTALAAFKNMRKKPIKAIVMDEDDDLIEAKLTDGNKKIILSTRDGIACHFRESDCRTQGRVTRGCRGIRLSETDKLVAMSIVEEGEDILVVTSKGMGKRSCVDDYRLTKRGAKGVRNIKLKEGDHVVEVMMIEDTDEIIMTTIEGIMVRISAEPIRSLGRASQGVTIMKFKKASDVIISASRVVEVEGDKKEELDEDGQPIVKPVELDEDGNPIVKPVELDEDGQPIVKEESAETTEAPSEEAESNESKDDSED</sequence>
<dbReference type="NCBIfam" id="NF004043">
    <property type="entry name" value="PRK05560.1"/>
    <property type="match status" value="1"/>
</dbReference>
<dbReference type="CDD" id="cd00187">
    <property type="entry name" value="TOP4c"/>
    <property type="match status" value="1"/>
</dbReference>
<dbReference type="Gene3D" id="1.10.268.10">
    <property type="entry name" value="Topoisomerase, domain 3"/>
    <property type="match status" value="1"/>
</dbReference>
<dbReference type="InterPro" id="IPR013758">
    <property type="entry name" value="Topo_IIA_A/C_ab"/>
</dbReference>
<dbReference type="InterPro" id="IPR002205">
    <property type="entry name" value="Topo_IIA_dom_A"/>
</dbReference>
<dbReference type="EC" id="5.6.2.2" evidence="8"/>
<feature type="short sequence motif" description="GyrA-box" evidence="8">
    <location>
        <begin position="528"/>
        <end position="534"/>
    </location>
</feature>
<comment type="function">
    <text evidence="8">A type II topoisomerase that negatively supercoils closed circular double-stranded (ds) DNA in an ATP-dependent manner to modulate DNA topology and maintain chromosomes in an underwound state. Negative supercoiling favors strand separation, and DNA replication, transcription, recombination and repair, all of which involve strand separation. Also able to catalyze the interconversion of other topological isomers of dsDNA rings, including catenanes and knotted rings. Type II topoisomerases break and join 2 DNA strands simultaneously in an ATP-dependent manner.</text>
</comment>
<keyword evidence="4 8" id="KW-0067">ATP-binding</keyword>
<evidence type="ECO:0000256" key="6">
    <source>
        <dbReference type="ARBA" id="ARBA00023125"/>
    </source>
</evidence>
<dbReference type="PROSITE" id="PS52040">
    <property type="entry name" value="TOPO_IIA"/>
    <property type="match status" value="1"/>
</dbReference>
<comment type="subunit">
    <text evidence="8">Heterotetramer, composed of two GyrA and two GyrB chains. In the heterotetramer, GyrA contains the active site tyrosine that forms a transient covalent intermediate with DNA, while GyrB binds cofactors and catalyzes ATP hydrolysis.</text>
</comment>
<evidence type="ECO:0000259" key="11">
    <source>
        <dbReference type="PROSITE" id="PS52040"/>
    </source>
</evidence>
<dbReference type="InterPro" id="IPR006691">
    <property type="entry name" value="GyrA/parC_rep"/>
</dbReference>
<keyword evidence="6 8" id="KW-0238">DNA-binding</keyword>
<dbReference type="HAMAP" id="MF_01897">
    <property type="entry name" value="GyrA"/>
    <property type="match status" value="1"/>
</dbReference>
<dbReference type="InterPro" id="IPR035516">
    <property type="entry name" value="Gyrase/topoIV_suA_C"/>
</dbReference>
<dbReference type="PANTHER" id="PTHR43493">
    <property type="entry name" value="DNA GYRASE/TOPOISOMERASE SUBUNIT A"/>
    <property type="match status" value="1"/>
</dbReference>
<keyword evidence="7 8" id="KW-0413">Isomerase</keyword>
<dbReference type="SUPFAM" id="SSF101904">
    <property type="entry name" value="GyrA/ParC C-terminal domain-like"/>
    <property type="match status" value="1"/>
</dbReference>
<keyword evidence="8" id="KW-0963">Cytoplasm</keyword>
<dbReference type="SUPFAM" id="SSF56719">
    <property type="entry name" value="Type II DNA topoisomerase"/>
    <property type="match status" value="1"/>
</dbReference>
<accession>A0ABY7VV62</accession>
<dbReference type="Proteomes" id="UP001214250">
    <property type="component" value="Chromosome 2"/>
</dbReference>
<feature type="compositionally biased region" description="Acidic residues" evidence="10">
    <location>
        <begin position="864"/>
        <end position="879"/>
    </location>
</feature>
<evidence type="ECO:0000256" key="5">
    <source>
        <dbReference type="ARBA" id="ARBA00023029"/>
    </source>
</evidence>
<evidence type="ECO:0000256" key="7">
    <source>
        <dbReference type="ARBA" id="ARBA00023235"/>
    </source>
</evidence>
<evidence type="ECO:0000256" key="4">
    <source>
        <dbReference type="ARBA" id="ARBA00022840"/>
    </source>
</evidence>
<evidence type="ECO:0000256" key="8">
    <source>
        <dbReference type="HAMAP-Rule" id="MF_01897"/>
    </source>
</evidence>
<dbReference type="Gene3D" id="3.30.1360.40">
    <property type="match status" value="1"/>
</dbReference>
<dbReference type="GO" id="GO:0003918">
    <property type="term" value="F:DNA topoisomerase type II (double strand cut, ATP-hydrolyzing) activity"/>
    <property type="evidence" value="ECO:0007669"/>
    <property type="project" value="UniProtKB-EC"/>
</dbReference>
<organism evidence="12 13">
    <name type="scientific">Lentisphaera profundi</name>
    <dbReference type="NCBI Taxonomy" id="1658616"/>
    <lineage>
        <taxon>Bacteria</taxon>
        <taxon>Pseudomonadati</taxon>
        <taxon>Lentisphaerota</taxon>
        <taxon>Lentisphaeria</taxon>
        <taxon>Lentisphaerales</taxon>
        <taxon>Lentisphaeraceae</taxon>
        <taxon>Lentisphaera</taxon>
    </lineage>
</organism>
<dbReference type="InterPro" id="IPR013760">
    <property type="entry name" value="Topo_IIA-like_dom_sf"/>
</dbReference>
<dbReference type="Gene3D" id="2.120.10.90">
    <property type="entry name" value="DNA gyrase/topoisomerase IV, subunit A, C-terminal"/>
    <property type="match status" value="1"/>
</dbReference>
<protein>
    <recommendedName>
        <fullName evidence="8">DNA gyrase subunit A</fullName>
        <ecNumber evidence="8">5.6.2.2</ecNumber>
    </recommendedName>
</protein>
<comment type="catalytic activity">
    <reaction evidence="1 8 9">
        <text>ATP-dependent breakage, passage and rejoining of double-stranded DNA.</text>
        <dbReference type="EC" id="5.6.2.2"/>
    </reaction>
</comment>
<evidence type="ECO:0000256" key="10">
    <source>
        <dbReference type="SAM" id="MobiDB-lite"/>
    </source>
</evidence>
<dbReference type="PANTHER" id="PTHR43493:SF5">
    <property type="entry name" value="DNA GYRASE SUBUNIT A, CHLOROPLASTIC_MITOCHONDRIAL"/>
    <property type="match status" value="1"/>
</dbReference>
<feature type="domain" description="Topo IIA-type catalytic" evidence="11">
    <location>
        <begin position="37"/>
        <end position="501"/>
    </location>
</feature>
<dbReference type="EMBL" id="CP117812">
    <property type="protein sequence ID" value="WDE98115.1"/>
    <property type="molecule type" value="Genomic_DNA"/>
</dbReference>
<feature type="region of interest" description="Disordered" evidence="10">
    <location>
        <begin position="814"/>
        <end position="879"/>
    </location>
</feature>
<dbReference type="Pfam" id="PF03989">
    <property type="entry name" value="DNA_gyraseA_C"/>
    <property type="match status" value="6"/>
</dbReference>
<keyword evidence="3 8" id="KW-0547">Nucleotide-binding</keyword>
<comment type="subcellular location">
    <subcellularLocation>
        <location evidence="8">Cytoplasm</location>
    </subcellularLocation>
</comment>
<name>A0ABY7VV62_9BACT</name>
<dbReference type="NCBIfam" id="NF004044">
    <property type="entry name" value="PRK05561.1"/>
    <property type="match status" value="1"/>
</dbReference>
<gene>
    <name evidence="8 12" type="primary">gyrA</name>
    <name evidence="12" type="ORF">PQO03_20050</name>
</gene>
<dbReference type="RefSeq" id="WP_274152904.1">
    <property type="nucleotide sequence ID" value="NZ_CP117812.1"/>
</dbReference>
<evidence type="ECO:0000313" key="12">
    <source>
        <dbReference type="EMBL" id="WDE98115.1"/>
    </source>
</evidence>
<keyword evidence="13" id="KW-1185">Reference proteome</keyword>
<evidence type="ECO:0000313" key="13">
    <source>
        <dbReference type="Proteomes" id="UP001214250"/>
    </source>
</evidence>
<dbReference type="SMART" id="SM00434">
    <property type="entry name" value="TOP4c"/>
    <property type="match status" value="1"/>
</dbReference>
<dbReference type="NCBIfam" id="TIGR01063">
    <property type="entry name" value="gyrA"/>
    <property type="match status" value="1"/>
</dbReference>
<dbReference type="InterPro" id="IPR005743">
    <property type="entry name" value="GyrA"/>
</dbReference>
<dbReference type="Pfam" id="PF00521">
    <property type="entry name" value="DNA_topoisoIV"/>
    <property type="match status" value="1"/>
</dbReference>
<comment type="miscellaneous">
    <text evidence="8">Few gyrases are as efficient as E.coli at forming negative supercoils. Not all organisms have 2 type II topoisomerases; in organisms with a single type II topoisomerase this enzyme also has to decatenate newly replicated chromosomes.</text>
</comment>
<evidence type="ECO:0000256" key="1">
    <source>
        <dbReference type="ARBA" id="ARBA00000185"/>
    </source>
</evidence>
<reference evidence="12 13" key="1">
    <citation type="submission" date="2023-02" db="EMBL/GenBank/DDBJ databases">
        <title>Genome sequence of Lentisphaera profundi SAORIC-696.</title>
        <authorList>
            <person name="Kim e."/>
            <person name="Cho J.-C."/>
            <person name="Choi A."/>
            <person name="Kang I."/>
        </authorList>
    </citation>
    <scope>NUCLEOTIDE SEQUENCE [LARGE SCALE GENOMIC DNA]</scope>
    <source>
        <strain evidence="12 13">SAORIC-696</strain>
    </source>
</reference>
<comment type="similarity">
    <text evidence="2 8">Belongs to the type II topoisomerase GyrA/ParC subunit family.</text>
</comment>
<evidence type="ECO:0000256" key="3">
    <source>
        <dbReference type="ARBA" id="ARBA00022741"/>
    </source>
</evidence>